<name>A0ABV8JHT7_9BACL</name>
<feature type="region of interest" description="Disordered" evidence="1">
    <location>
        <begin position="90"/>
        <end position="119"/>
    </location>
</feature>
<evidence type="ECO:0000313" key="2">
    <source>
        <dbReference type="EMBL" id="MFC4078283.1"/>
    </source>
</evidence>
<accession>A0ABV8JHT7</accession>
<dbReference type="Proteomes" id="UP001595843">
    <property type="component" value="Unassembled WGS sequence"/>
</dbReference>
<gene>
    <name evidence="2" type="ORF">ACFOUO_15910</name>
</gene>
<comment type="caution">
    <text evidence="2">The sequence shown here is derived from an EMBL/GenBank/DDBJ whole genome shotgun (WGS) entry which is preliminary data.</text>
</comment>
<proteinExistence type="predicted"/>
<organism evidence="2 3">
    <name type="scientific">Salinithrix halophila</name>
    <dbReference type="NCBI Taxonomy" id="1485204"/>
    <lineage>
        <taxon>Bacteria</taxon>
        <taxon>Bacillati</taxon>
        <taxon>Bacillota</taxon>
        <taxon>Bacilli</taxon>
        <taxon>Bacillales</taxon>
        <taxon>Thermoactinomycetaceae</taxon>
        <taxon>Salinithrix</taxon>
    </lineage>
</organism>
<feature type="compositionally biased region" description="Basic and acidic residues" evidence="1">
    <location>
        <begin position="108"/>
        <end position="119"/>
    </location>
</feature>
<sequence>MKSAWEGTTGMRKLDIQIDIAREYEGIDREAFHRDLRKVLEKYYELNSIHIRKEVHTVEVQKVNLKQQEEAEKVTALPETIEIEREPLVTVFDSSESDPPESIQPKLKSTEQKPDGDYY</sequence>
<keyword evidence="3" id="KW-1185">Reference proteome</keyword>
<evidence type="ECO:0000313" key="3">
    <source>
        <dbReference type="Proteomes" id="UP001595843"/>
    </source>
</evidence>
<protein>
    <submittedName>
        <fullName evidence="2">Uncharacterized protein</fullName>
    </submittedName>
</protein>
<evidence type="ECO:0000256" key="1">
    <source>
        <dbReference type="SAM" id="MobiDB-lite"/>
    </source>
</evidence>
<reference evidence="3" key="1">
    <citation type="journal article" date="2019" name="Int. J. Syst. Evol. Microbiol.">
        <title>The Global Catalogue of Microorganisms (GCM) 10K type strain sequencing project: providing services to taxonomists for standard genome sequencing and annotation.</title>
        <authorList>
            <consortium name="The Broad Institute Genomics Platform"/>
            <consortium name="The Broad Institute Genome Sequencing Center for Infectious Disease"/>
            <person name="Wu L."/>
            <person name="Ma J."/>
        </authorList>
    </citation>
    <scope>NUCLEOTIDE SEQUENCE [LARGE SCALE GENOMIC DNA]</scope>
    <source>
        <strain evidence="3">IBRC-M 10813</strain>
    </source>
</reference>
<dbReference type="EMBL" id="JBHSAP010000018">
    <property type="protein sequence ID" value="MFC4078283.1"/>
    <property type="molecule type" value="Genomic_DNA"/>
</dbReference>